<protein>
    <submittedName>
        <fullName evidence="5">Thioredoxin reductase (NADPH)</fullName>
        <ecNumber evidence="5">1.8.1.9</ecNumber>
    </submittedName>
</protein>
<dbReference type="GO" id="GO:0004791">
    <property type="term" value="F:thioredoxin-disulfide reductase (NADPH) activity"/>
    <property type="evidence" value="ECO:0007669"/>
    <property type="project" value="UniProtKB-EC"/>
</dbReference>
<dbReference type="RefSeq" id="WP_179444243.1">
    <property type="nucleotide sequence ID" value="NZ_JACBZS010000001.1"/>
</dbReference>
<organism evidence="5 6">
    <name type="scientific">Naumannella cuiyingiana</name>
    <dbReference type="NCBI Taxonomy" id="1347891"/>
    <lineage>
        <taxon>Bacteria</taxon>
        <taxon>Bacillati</taxon>
        <taxon>Actinomycetota</taxon>
        <taxon>Actinomycetes</taxon>
        <taxon>Propionibacteriales</taxon>
        <taxon>Propionibacteriaceae</taxon>
        <taxon>Naumannella</taxon>
    </lineage>
</organism>
<gene>
    <name evidence="5" type="ORF">GGQ54_000829</name>
</gene>
<evidence type="ECO:0000313" key="6">
    <source>
        <dbReference type="Proteomes" id="UP000527616"/>
    </source>
</evidence>
<evidence type="ECO:0000259" key="4">
    <source>
        <dbReference type="Pfam" id="PF07992"/>
    </source>
</evidence>
<dbReference type="PANTHER" id="PTHR48105">
    <property type="entry name" value="THIOREDOXIN REDUCTASE 1-RELATED-RELATED"/>
    <property type="match status" value="1"/>
</dbReference>
<evidence type="ECO:0000256" key="1">
    <source>
        <dbReference type="ARBA" id="ARBA00022630"/>
    </source>
</evidence>
<dbReference type="AlphaFoldDB" id="A0A7Z0D7G0"/>
<name>A0A7Z0D7G0_9ACTN</name>
<dbReference type="SUPFAM" id="SSF51971">
    <property type="entry name" value="Nucleotide-binding domain"/>
    <property type="match status" value="1"/>
</dbReference>
<reference evidence="5 6" key="1">
    <citation type="submission" date="2020-07" db="EMBL/GenBank/DDBJ databases">
        <title>Sequencing the genomes of 1000 actinobacteria strains.</title>
        <authorList>
            <person name="Klenk H.-P."/>
        </authorList>
    </citation>
    <scope>NUCLEOTIDE SEQUENCE [LARGE SCALE GENOMIC DNA]</scope>
    <source>
        <strain evidence="5 6">DSM 103164</strain>
    </source>
</reference>
<keyword evidence="2 5" id="KW-0560">Oxidoreductase</keyword>
<proteinExistence type="predicted"/>
<sequence>MKKPDPAIVLVADTSSEPLRQALQRYAGEYRVESADSLASSLPLVQRLLAGGVPIAMLIVESTLPDASGLITMDCLQALSPTSKRVVFTTVGDYLATIGQLRTAMSEGRLDLAGVAPRGPRDEELHAALTDLLSDWGWSSGRPVVEALRVVAPANNPDAARIHDFLDRLGMPHGMWSPESPPGREVLDELGEDAGGPDQAYPVVRMHDAPPMVRPTMAEIGAAIYNPETLGDRVFDVAIVGGGPAGLGAAVYGASEGLETVVIDADAIGGQAGSSSMIRNYLGFPNGISGMRLTQRARFQALRFGAKLQAARPVQELRLGDPAGNGHVLQTPAGEIRARSVIIATGVKYRRLGVPALEDLVGLGVHYGAATSAARDLAGLDVHVVGGGNSAGQAAMHLSRYARSVTIVIRRPDLTATMSDYLIREIVANARITVRGESEVIDGGGNGRLEWLMIRDNAADAVSKVAAGGLFLLLGANPHCGWLPPEILLDEHGFVLTGRDVPKGYWRDGVPPASLATTAAGVFAVGDVRAGSMKRVAAASGEGSSVVPLVHGFLAGIDRG</sequence>
<dbReference type="PRINTS" id="PR00368">
    <property type="entry name" value="FADPNR"/>
</dbReference>
<comment type="catalytic activity">
    <reaction evidence="3">
        <text>[thioredoxin]-dithiol + NADP(+) = [thioredoxin]-disulfide + NADPH + H(+)</text>
        <dbReference type="Rhea" id="RHEA:20345"/>
        <dbReference type="Rhea" id="RHEA-COMP:10698"/>
        <dbReference type="Rhea" id="RHEA-COMP:10700"/>
        <dbReference type="ChEBI" id="CHEBI:15378"/>
        <dbReference type="ChEBI" id="CHEBI:29950"/>
        <dbReference type="ChEBI" id="CHEBI:50058"/>
        <dbReference type="ChEBI" id="CHEBI:57783"/>
        <dbReference type="ChEBI" id="CHEBI:58349"/>
        <dbReference type="EC" id="1.8.1.9"/>
    </reaction>
</comment>
<evidence type="ECO:0000256" key="2">
    <source>
        <dbReference type="ARBA" id="ARBA00023002"/>
    </source>
</evidence>
<dbReference type="Pfam" id="PF07992">
    <property type="entry name" value="Pyr_redox_2"/>
    <property type="match status" value="1"/>
</dbReference>
<dbReference type="Gene3D" id="3.50.50.60">
    <property type="entry name" value="FAD/NAD(P)-binding domain"/>
    <property type="match status" value="2"/>
</dbReference>
<comment type="caution">
    <text evidence="5">The sequence shown here is derived from an EMBL/GenBank/DDBJ whole genome shotgun (WGS) entry which is preliminary data.</text>
</comment>
<dbReference type="PRINTS" id="PR00469">
    <property type="entry name" value="PNDRDTASEII"/>
</dbReference>
<dbReference type="InterPro" id="IPR023753">
    <property type="entry name" value="FAD/NAD-binding_dom"/>
</dbReference>
<evidence type="ECO:0000313" key="5">
    <source>
        <dbReference type="EMBL" id="NYI70269.1"/>
    </source>
</evidence>
<dbReference type="InterPro" id="IPR036188">
    <property type="entry name" value="FAD/NAD-bd_sf"/>
</dbReference>
<dbReference type="SUPFAM" id="SSF51905">
    <property type="entry name" value="FAD/NAD(P)-binding domain"/>
    <property type="match status" value="1"/>
</dbReference>
<dbReference type="InterPro" id="IPR050097">
    <property type="entry name" value="Ferredoxin-NADP_redctase_2"/>
</dbReference>
<feature type="domain" description="FAD/NAD(P)-binding" evidence="4">
    <location>
        <begin position="235"/>
        <end position="543"/>
    </location>
</feature>
<keyword evidence="1" id="KW-0285">Flavoprotein</keyword>
<evidence type="ECO:0000256" key="3">
    <source>
        <dbReference type="ARBA" id="ARBA00048132"/>
    </source>
</evidence>
<dbReference type="EMBL" id="JACBZS010000001">
    <property type="protein sequence ID" value="NYI70269.1"/>
    <property type="molecule type" value="Genomic_DNA"/>
</dbReference>
<dbReference type="Proteomes" id="UP000527616">
    <property type="component" value="Unassembled WGS sequence"/>
</dbReference>
<accession>A0A7Z0D7G0</accession>
<keyword evidence="6" id="KW-1185">Reference proteome</keyword>
<dbReference type="EC" id="1.8.1.9" evidence="5"/>